<sequence>MNNRIENRQRNQDDSIVSNLNFIKLNKRYPWTTKLTMPIVVYAIVFLLTACLSLTLLNNSSDGNPTKISGRIILPIGSLLVLGLTISIYLKSLKFIVLPTGLNKQLNHDLLVSFLNQKHLLIYHHPDTNDVLQIVSRPLNFQDDRRETLVFVTDENTILINSHFTDSGWRLTAASRHDKQIGGELMQWILQYKNQNETAVKYR</sequence>
<dbReference type="Proteomes" id="UP000323632">
    <property type="component" value="Unassembled WGS sequence"/>
</dbReference>
<evidence type="ECO:0000256" key="1">
    <source>
        <dbReference type="SAM" id="Phobius"/>
    </source>
</evidence>
<dbReference type="RefSeq" id="WP_150033135.1">
    <property type="nucleotide sequence ID" value="NZ_VWSH01000003.1"/>
</dbReference>
<protein>
    <submittedName>
        <fullName evidence="2">Uncharacterized protein</fullName>
    </submittedName>
</protein>
<reference evidence="2 3" key="1">
    <citation type="submission" date="2019-09" db="EMBL/GenBank/DDBJ databases">
        <title>Genome sequence and assembly of Taibaiella sp.</title>
        <authorList>
            <person name="Chhetri G."/>
        </authorList>
    </citation>
    <scope>NUCLEOTIDE SEQUENCE [LARGE SCALE GENOMIC DNA]</scope>
    <source>
        <strain evidence="2 3">KVB11</strain>
    </source>
</reference>
<accession>A0A5M6CDY6</accession>
<keyword evidence="1" id="KW-1133">Transmembrane helix</keyword>
<name>A0A5M6CDY6_9BACT</name>
<evidence type="ECO:0000313" key="3">
    <source>
        <dbReference type="Proteomes" id="UP000323632"/>
    </source>
</evidence>
<gene>
    <name evidence="2" type="ORF">F0919_12660</name>
</gene>
<keyword evidence="1" id="KW-0472">Membrane</keyword>
<feature type="transmembrane region" description="Helical" evidence="1">
    <location>
        <begin position="35"/>
        <end position="56"/>
    </location>
</feature>
<evidence type="ECO:0000313" key="2">
    <source>
        <dbReference type="EMBL" id="KAA5533388.1"/>
    </source>
</evidence>
<organism evidence="2 3">
    <name type="scientific">Taibaiella lutea</name>
    <dbReference type="NCBI Taxonomy" id="2608001"/>
    <lineage>
        <taxon>Bacteria</taxon>
        <taxon>Pseudomonadati</taxon>
        <taxon>Bacteroidota</taxon>
        <taxon>Chitinophagia</taxon>
        <taxon>Chitinophagales</taxon>
        <taxon>Chitinophagaceae</taxon>
        <taxon>Taibaiella</taxon>
    </lineage>
</organism>
<comment type="caution">
    <text evidence="2">The sequence shown here is derived from an EMBL/GenBank/DDBJ whole genome shotgun (WGS) entry which is preliminary data.</text>
</comment>
<proteinExistence type="predicted"/>
<keyword evidence="1" id="KW-0812">Transmembrane</keyword>
<feature type="transmembrane region" description="Helical" evidence="1">
    <location>
        <begin position="68"/>
        <end position="90"/>
    </location>
</feature>
<keyword evidence="3" id="KW-1185">Reference proteome</keyword>
<dbReference type="AlphaFoldDB" id="A0A5M6CDY6"/>
<dbReference type="EMBL" id="VWSH01000003">
    <property type="protein sequence ID" value="KAA5533388.1"/>
    <property type="molecule type" value="Genomic_DNA"/>
</dbReference>